<name>A0A926P443_9HYPH</name>
<sequence>MALVVLAAVVYNAILAVINAHVRDLSLTSVAATELLIMFAAVLIILKKGIYEEDLAPLFYLLITLFLTVYVSVINHLLIIDYFRNVLVIFCFVTLGTWTNDRTVKFIFMTASILVFAFLVMEIFLLDQYADFFYPAKYFENTRGIAQFEIGNSKLFRNALGFEGRFSFGIIDHRSSSLFLEQVSLANFSGVMMIYLVSLWGRFSPRERAFCILTIVLILVTNDTRTMMIFSVISFIGYFLFPHVPRILGFLVMPAFLAMGFAVYALKPDATGDNIPGRVVTTMKNFADVDLLTLLGFSAERASSFADSGYIYVVVIGTIFSFLFLWLFVTLYPACDHPDERRFAHSLSVFIFMNMMIGGTAIFSIKIAGLLWLLAGHLKFSRRGRIAADARLEPVSVR</sequence>
<feature type="transmembrane region" description="Helical" evidence="1">
    <location>
        <begin position="247"/>
        <end position="266"/>
    </location>
</feature>
<feature type="transmembrane region" description="Helical" evidence="1">
    <location>
        <begin position="210"/>
        <end position="241"/>
    </location>
</feature>
<comment type="caution">
    <text evidence="2">The sequence shown here is derived from an EMBL/GenBank/DDBJ whole genome shotgun (WGS) entry which is preliminary data.</text>
</comment>
<reference evidence="2" key="1">
    <citation type="submission" date="2020-05" db="EMBL/GenBank/DDBJ databases">
        <title>Identification of trans-AT polyketide cluster in two marine bacteria, producers of a novel glutaramide-containing polyketide sesbanimide D and analogs.</title>
        <authorList>
            <person name="Kacar D."/>
            <person name="Rodriguez P."/>
            <person name="Canedo L."/>
            <person name="Gonzalez E."/>
            <person name="Galan B."/>
            <person name="De La Calle F."/>
            <person name="Garcia J.L."/>
        </authorList>
    </citation>
    <scope>NUCLEOTIDE SEQUENCE</scope>
    <source>
        <strain evidence="2">PHM038</strain>
    </source>
</reference>
<accession>A0A926P443</accession>
<evidence type="ECO:0000313" key="2">
    <source>
        <dbReference type="EMBL" id="MBD1548953.1"/>
    </source>
</evidence>
<feature type="transmembrane region" description="Helical" evidence="1">
    <location>
        <begin position="310"/>
        <end position="329"/>
    </location>
</feature>
<organism evidence="2 3">
    <name type="scientific">Roseibium aggregatum</name>
    <dbReference type="NCBI Taxonomy" id="187304"/>
    <lineage>
        <taxon>Bacteria</taxon>
        <taxon>Pseudomonadati</taxon>
        <taxon>Pseudomonadota</taxon>
        <taxon>Alphaproteobacteria</taxon>
        <taxon>Hyphomicrobiales</taxon>
        <taxon>Stappiaceae</taxon>
        <taxon>Roseibium</taxon>
    </lineage>
</organism>
<dbReference type="Proteomes" id="UP000598467">
    <property type="component" value="Unassembled WGS sequence"/>
</dbReference>
<gene>
    <name evidence="2" type="ORF">HK439_22060</name>
</gene>
<feature type="transmembrane region" description="Helical" evidence="1">
    <location>
        <begin position="185"/>
        <end position="203"/>
    </location>
</feature>
<protein>
    <recommendedName>
        <fullName evidence="4">Polymerase</fullName>
    </recommendedName>
</protein>
<feature type="transmembrane region" description="Helical" evidence="1">
    <location>
        <begin position="106"/>
        <end position="126"/>
    </location>
</feature>
<evidence type="ECO:0008006" key="4">
    <source>
        <dbReference type="Google" id="ProtNLM"/>
    </source>
</evidence>
<evidence type="ECO:0000313" key="3">
    <source>
        <dbReference type="Proteomes" id="UP000598467"/>
    </source>
</evidence>
<keyword evidence="1" id="KW-0812">Transmembrane</keyword>
<keyword evidence="1" id="KW-0472">Membrane</keyword>
<evidence type="ECO:0000256" key="1">
    <source>
        <dbReference type="SAM" id="Phobius"/>
    </source>
</evidence>
<keyword evidence="1" id="KW-1133">Transmembrane helix</keyword>
<dbReference type="EMBL" id="JABFCZ010000028">
    <property type="protein sequence ID" value="MBD1548953.1"/>
    <property type="molecule type" value="Genomic_DNA"/>
</dbReference>
<dbReference type="AlphaFoldDB" id="A0A926P443"/>
<proteinExistence type="predicted"/>
<feature type="transmembrane region" description="Helical" evidence="1">
    <location>
        <begin position="26"/>
        <end position="46"/>
    </location>
</feature>
<feature type="transmembrane region" description="Helical" evidence="1">
    <location>
        <begin position="349"/>
        <end position="375"/>
    </location>
</feature>
<feature type="transmembrane region" description="Helical" evidence="1">
    <location>
        <begin position="58"/>
        <end position="76"/>
    </location>
</feature>